<sequence>MLLPSPPAPEYGLK</sequence>
<accession>A0A0E9U0Q7</accession>
<reference evidence="1" key="1">
    <citation type="submission" date="2014-11" db="EMBL/GenBank/DDBJ databases">
        <authorList>
            <person name="Amaro Gonzalez C."/>
        </authorList>
    </citation>
    <scope>NUCLEOTIDE SEQUENCE</scope>
</reference>
<dbReference type="EMBL" id="GBXM01049994">
    <property type="protein sequence ID" value="JAH58583.1"/>
    <property type="molecule type" value="Transcribed_RNA"/>
</dbReference>
<protein>
    <submittedName>
        <fullName evidence="1">Uncharacterized protein</fullName>
    </submittedName>
</protein>
<organism evidence="1">
    <name type="scientific">Anguilla anguilla</name>
    <name type="common">European freshwater eel</name>
    <name type="synonym">Muraena anguilla</name>
    <dbReference type="NCBI Taxonomy" id="7936"/>
    <lineage>
        <taxon>Eukaryota</taxon>
        <taxon>Metazoa</taxon>
        <taxon>Chordata</taxon>
        <taxon>Craniata</taxon>
        <taxon>Vertebrata</taxon>
        <taxon>Euteleostomi</taxon>
        <taxon>Actinopterygii</taxon>
        <taxon>Neopterygii</taxon>
        <taxon>Teleostei</taxon>
        <taxon>Anguilliformes</taxon>
        <taxon>Anguillidae</taxon>
        <taxon>Anguilla</taxon>
    </lineage>
</organism>
<evidence type="ECO:0000313" key="1">
    <source>
        <dbReference type="EMBL" id="JAH58583.1"/>
    </source>
</evidence>
<proteinExistence type="predicted"/>
<reference evidence="1" key="2">
    <citation type="journal article" date="2015" name="Fish Shellfish Immunol.">
        <title>Early steps in the European eel (Anguilla anguilla)-Vibrio vulnificus interaction in the gills: Role of the RtxA13 toxin.</title>
        <authorList>
            <person name="Callol A."/>
            <person name="Pajuelo D."/>
            <person name="Ebbesson L."/>
            <person name="Teles M."/>
            <person name="MacKenzie S."/>
            <person name="Amaro C."/>
        </authorList>
    </citation>
    <scope>NUCLEOTIDE SEQUENCE</scope>
</reference>
<name>A0A0E9U0Q7_ANGAN</name>